<dbReference type="PIRSF" id="PIRSF001589">
    <property type="entry name" value="Asn_synthetase_glu-h"/>
    <property type="match status" value="1"/>
</dbReference>
<sequence length="565" mass="60980">MCSILGVHDARPDADVRPLRPLALSLSALQRHRGPDWSGVFEAPACLVVHERLAIVDPAGGAQPLRSADGRLALAVNGEIYNHRELAGSLAAPWEFTSGSDCEVINALYRQEGPGAVAKLNGIFAFALWDEDAKRLVVARDPLGVCPLYWGHDGAGRLWVASEMKALARLCSDVAIFPPGHVYDSASGELVRYFEPGWRDYAATQGRLAAPGELREAFEQAVHRQLMTDVPYGVLLSGGLDSSLVAACAAKFARQRIEDGDRSEAWWPRLHSFAIGLPGSPDLAAAQTAAAALGTVHHGFTYTLEEGLDALPEVIRHIESFDVTTVRASTPMFLLARRIKAMGVKMVLSGEGSDEIFGGYLYFHKAPDAREFHAECVRKLDALHQFDCLRANKAMMAWGVEARVPFLDLEFLALAMSLDAEAKRCGNGRIEKALLREAFAGALPDDILWRQKEQFSDGVGYGWIDGLKASAEARISDTMLAEAPLRFPVNPPATKEAYWYRELFERHFPGEACARTVPAGRSIACSSPAAIAWDAAFAAAADPSGRAVAGVHAAAQGVAPISICA</sequence>
<evidence type="ECO:0000256" key="12">
    <source>
        <dbReference type="PIRSR" id="PIRSR001589-2"/>
    </source>
</evidence>
<feature type="site" description="Important for beta-aspartyl-AMP intermediate formation" evidence="13">
    <location>
        <position position="351"/>
    </location>
</feature>
<evidence type="ECO:0000313" key="16">
    <source>
        <dbReference type="Proteomes" id="UP000241736"/>
    </source>
</evidence>
<dbReference type="GO" id="GO:0004066">
    <property type="term" value="F:asparagine synthase (glutamine-hydrolyzing) activity"/>
    <property type="evidence" value="ECO:0007669"/>
    <property type="project" value="UniProtKB-EC"/>
</dbReference>
<evidence type="ECO:0000256" key="1">
    <source>
        <dbReference type="ARBA" id="ARBA00005187"/>
    </source>
</evidence>
<dbReference type="GO" id="GO:0005829">
    <property type="term" value="C:cytosol"/>
    <property type="evidence" value="ECO:0007669"/>
    <property type="project" value="TreeGrafter"/>
</dbReference>
<evidence type="ECO:0000256" key="13">
    <source>
        <dbReference type="PIRSR" id="PIRSR001589-3"/>
    </source>
</evidence>
<dbReference type="RefSeq" id="WP_106990103.1">
    <property type="nucleotide sequence ID" value="NZ_KZ679087.1"/>
</dbReference>
<evidence type="ECO:0000313" key="15">
    <source>
        <dbReference type="EMBL" id="PRH82758.1"/>
    </source>
</evidence>
<comment type="pathway">
    <text evidence="1">Amino-acid biosynthesis; L-asparagine biosynthesis; L-asparagine from L-aspartate (L-Gln route): step 1/1.</text>
</comment>
<keyword evidence="7 12" id="KW-0067">ATP-binding</keyword>
<evidence type="ECO:0000256" key="3">
    <source>
        <dbReference type="ARBA" id="ARBA00012737"/>
    </source>
</evidence>
<dbReference type="InterPro" id="IPR006426">
    <property type="entry name" value="Asn_synth_AEB"/>
</dbReference>
<feature type="binding site" evidence="12">
    <location>
        <position position="275"/>
    </location>
    <ligand>
        <name>ATP</name>
        <dbReference type="ChEBI" id="CHEBI:30616"/>
    </ligand>
</feature>
<dbReference type="Gene3D" id="3.60.20.10">
    <property type="entry name" value="Glutamine Phosphoribosylpyrophosphate, subunit 1, domain 1"/>
    <property type="match status" value="1"/>
</dbReference>
<keyword evidence="6 12" id="KW-0547">Nucleotide-binding</keyword>
<dbReference type="NCBIfam" id="TIGR01536">
    <property type="entry name" value="asn_synth_AEB"/>
    <property type="match status" value="1"/>
</dbReference>
<protein>
    <recommendedName>
        <fullName evidence="3">asparagine synthase (glutamine-hydrolyzing)</fullName>
        <ecNumber evidence="3">6.3.5.4</ecNumber>
    </recommendedName>
</protein>
<dbReference type="AlphaFoldDB" id="A0A2P6M9V3"/>
<keyword evidence="9 11" id="KW-0315">Glutamine amidotransferase</keyword>
<keyword evidence="16" id="KW-1185">Reference proteome</keyword>
<evidence type="ECO:0000256" key="2">
    <source>
        <dbReference type="ARBA" id="ARBA00005752"/>
    </source>
</evidence>
<comment type="catalytic activity">
    <reaction evidence="10">
        <text>L-aspartate + L-glutamine + ATP + H2O = L-asparagine + L-glutamate + AMP + diphosphate + H(+)</text>
        <dbReference type="Rhea" id="RHEA:12228"/>
        <dbReference type="ChEBI" id="CHEBI:15377"/>
        <dbReference type="ChEBI" id="CHEBI:15378"/>
        <dbReference type="ChEBI" id="CHEBI:29985"/>
        <dbReference type="ChEBI" id="CHEBI:29991"/>
        <dbReference type="ChEBI" id="CHEBI:30616"/>
        <dbReference type="ChEBI" id="CHEBI:33019"/>
        <dbReference type="ChEBI" id="CHEBI:58048"/>
        <dbReference type="ChEBI" id="CHEBI:58359"/>
        <dbReference type="ChEBI" id="CHEBI:456215"/>
        <dbReference type="EC" id="6.3.5.4"/>
    </reaction>
</comment>
<keyword evidence="5 11" id="KW-0028">Amino-acid biosynthesis</keyword>
<dbReference type="InterPro" id="IPR017932">
    <property type="entry name" value="GATase_2_dom"/>
</dbReference>
<dbReference type="InterPro" id="IPR050795">
    <property type="entry name" value="Asn_Synthetase"/>
</dbReference>
<feature type="active site" description="For GATase activity" evidence="11">
    <location>
        <position position="2"/>
    </location>
</feature>
<name>A0A2P6M9V3_9GAMM</name>
<dbReference type="PANTHER" id="PTHR11772:SF2">
    <property type="entry name" value="ASPARAGINE SYNTHETASE [GLUTAMINE-HYDROLYZING]"/>
    <property type="match status" value="1"/>
</dbReference>
<dbReference type="PANTHER" id="PTHR11772">
    <property type="entry name" value="ASPARAGINE SYNTHETASE"/>
    <property type="match status" value="1"/>
</dbReference>
<evidence type="ECO:0000256" key="6">
    <source>
        <dbReference type="ARBA" id="ARBA00022741"/>
    </source>
</evidence>
<dbReference type="SUPFAM" id="SSF52402">
    <property type="entry name" value="Adenine nucleotide alpha hydrolases-like"/>
    <property type="match status" value="1"/>
</dbReference>
<evidence type="ECO:0000256" key="5">
    <source>
        <dbReference type="ARBA" id="ARBA00022605"/>
    </source>
</evidence>
<feature type="domain" description="Glutamine amidotransferase type-2" evidence="14">
    <location>
        <begin position="2"/>
        <end position="188"/>
    </location>
</feature>
<proteinExistence type="inferred from homology"/>
<evidence type="ECO:0000256" key="8">
    <source>
        <dbReference type="ARBA" id="ARBA00022888"/>
    </source>
</evidence>
<feature type="binding site" evidence="12">
    <location>
        <position position="101"/>
    </location>
    <ligand>
        <name>L-glutamine</name>
        <dbReference type="ChEBI" id="CHEBI:58359"/>
    </ligand>
</feature>
<dbReference type="CDD" id="cd00712">
    <property type="entry name" value="AsnB"/>
    <property type="match status" value="1"/>
</dbReference>
<feature type="binding site" evidence="12">
    <location>
        <position position="235"/>
    </location>
    <ligand>
        <name>ATP</name>
        <dbReference type="ChEBI" id="CHEBI:30616"/>
    </ligand>
</feature>
<dbReference type="EC" id="6.3.5.4" evidence="3"/>
<dbReference type="NCBIfam" id="NF006949">
    <property type="entry name" value="PRK09431.1"/>
    <property type="match status" value="1"/>
</dbReference>
<dbReference type="Pfam" id="PF00733">
    <property type="entry name" value="Asn_synthase"/>
    <property type="match status" value="1"/>
</dbReference>
<keyword evidence="8 11" id="KW-0061">Asparagine biosynthesis</keyword>
<gene>
    <name evidence="15" type="primary">asnB</name>
    <name evidence="15" type="ORF">C6N40_06000</name>
</gene>
<dbReference type="FunFam" id="3.40.50.620:FF:000031">
    <property type="entry name" value="Asparagine synthase B"/>
    <property type="match status" value="1"/>
</dbReference>
<feature type="binding site" evidence="12">
    <location>
        <begin position="349"/>
        <end position="350"/>
    </location>
    <ligand>
        <name>ATP</name>
        <dbReference type="ChEBI" id="CHEBI:30616"/>
    </ligand>
</feature>
<evidence type="ECO:0000256" key="4">
    <source>
        <dbReference type="ARBA" id="ARBA00022598"/>
    </source>
</evidence>
<evidence type="ECO:0000256" key="10">
    <source>
        <dbReference type="ARBA" id="ARBA00048741"/>
    </source>
</evidence>
<dbReference type="OrthoDB" id="9763290at2"/>
<evidence type="ECO:0000259" key="14">
    <source>
        <dbReference type="PROSITE" id="PS51278"/>
    </source>
</evidence>
<evidence type="ECO:0000256" key="9">
    <source>
        <dbReference type="ARBA" id="ARBA00022962"/>
    </source>
</evidence>
<evidence type="ECO:0000256" key="7">
    <source>
        <dbReference type="ARBA" id="ARBA00022840"/>
    </source>
</evidence>
<evidence type="ECO:0000256" key="11">
    <source>
        <dbReference type="PIRSR" id="PIRSR001589-1"/>
    </source>
</evidence>
<dbReference type="InterPro" id="IPR029055">
    <property type="entry name" value="Ntn_hydrolases_N"/>
</dbReference>
<dbReference type="GO" id="GO:0005524">
    <property type="term" value="F:ATP binding"/>
    <property type="evidence" value="ECO:0007669"/>
    <property type="project" value="UniProtKB-KW"/>
</dbReference>
<keyword evidence="4" id="KW-0436">Ligase</keyword>
<comment type="caution">
    <text evidence="15">The sequence shown here is derived from an EMBL/GenBank/DDBJ whole genome shotgun (WGS) entry which is preliminary data.</text>
</comment>
<dbReference type="InterPro" id="IPR014729">
    <property type="entry name" value="Rossmann-like_a/b/a_fold"/>
</dbReference>
<dbReference type="InterPro" id="IPR033738">
    <property type="entry name" value="AsnB_N"/>
</dbReference>
<dbReference type="SUPFAM" id="SSF56235">
    <property type="entry name" value="N-terminal nucleophile aminohydrolases (Ntn hydrolases)"/>
    <property type="match status" value="1"/>
</dbReference>
<dbReference type="Gene3D" id="3.40.50.620">
    <property type="entry name" value="HUPs"/>
    <property type="match status" value="1"/>
</dbReference>
<dbReference type="GO" id="GO:0006529">
    <property type="term" value="P:asparagine biosynthetic process"/>
    <property type="evidence" value="ECO:0007669"/>
    <property type="project" value="UniProtKB-KW"/>
</dbReference>
<dbReference type="EMBL" id="PVLF01000005">
    <property type="protein sequence ID" value="PRH82758.1"/>
    <property type="molecule type" value="Genomic_DNA"/>
</dbReference>
<dbReference type="Proteomes" id="UP000241736">
    <property type="component" value="Unassembled WGS sequence"/>
</dbReference>
<dbReference type="InterPro" id="IPR001962">
    <property type="entry name" value="Asn_synthase"/>
</dbReference>
<accession>A0A2P6M9V3</accession>
<dbReference type="PROSITE" id="PS51278">
    <property type="entry name" value="GATASE_TYPE_2"/>
    <property type="match status" value="1"/>
</dbReference>
<dbReference type="Pfam" id="PF13537">
    <property type="entry name" value="GATase_7"/>
    <property type="match status" value="1"/>
</dbReference>
<dbReference type="CDD" id="cd01991">
    <property type="entry name" value="Asn_synthase_B_C"/>
    <property type="match status" value="1"/>
</dbReference>
<reference evidence="15 16" key="1">
    <citation type="submission" date="2018-03" db="EMBL/GenBank/DDBJ databases">
        <title>Arenimonas caeni sp. nov., isolated from activated sludge.</title>
        <authorList>
            <person name="Liu H."/>
        </authorList>
    </citation>
    <scope>NUCLEOTIDE SEQUENCE [LARGE SCALE GENOMIC DNA]</scope>
    <source>
        <strain evidence="16">z29</strain>
    </source>
</reference>
<organism evidence="15 16">
    <name type="scientific">Arenimonas caeni</name>
    <dbReference type="NCBI Taxonomy" id="2058085"/>
    <lineage>
        <taxon>Bacteria</taxon>
        <taxon>Pseudomonadati</taxon>
        <taxon>Pseudomonadota</taxon>
        <taxon>Gammaproteobacteria</taxon>
        <taxon>Lysobacterales</taxon>
        <taxon>Lysobacteraceae</taxon>
        <taxon>Arenimonas</taxon>
    </lineage>
</organism>
<comment type="similarity">
    <text evidence="2">Belongs to the asparagine synthetase family.</text>
</comment>